<dbReference type="GO" id="GO:0009252">
    <property type="term" value="P:peptidoglycan biosynthetic process"/>
    <property type="evidence" value="ECO:0007669"/>
    <property type="project" value="UniProtKB-KW"/>
</dbReference>
<dbReference type="STRING" id="926569.ANT_22610"/>
<dbReference type="InParanoid" id="E8MY56"/>
<dbReference type="SUPFAM" id="SSF55729">
    <property type="entry name" value="Acyl-CoA N-acyltransferases (Nat)"/>
    <property type="match status" value="2"/>
</dbReference>
<accession>E8MY56</accession>
<dbReference type="Pfam" id="PF02388">
    <property type="entry name" value="FemAB"/>
    <property type="match status" value="2"/>
</dbReference>
<keyword evidence="3" id="KW-0133">Cell shape</keyword>
<keyword evidence="5" id="KW-0012">Acyltransferase</keyword>
<proteinExistence type="inferred from homology"/>
<dbReference type="KEGG" id="atm:ANT_22610"/>
<dbReference type="PANTHER" id="PTHR36174">
    <property type="entry name" value="LIPID II:GLYCINE GLYCYLTRANSFERASE"/>
    <property type="match status" value="1"/>
</dbReference>
<comment type="similarity">
    <text evidence="1">Belongs to the FemABX family.</text>
</comment>
<protein>
    <submittedName>
        <fullName evidence="7">FemAB family protein</fullName>
    </submittedName>
</protein>
<dbReference type="GO" id="GO:0016755">
    <property type="term" value="F:aminoacyltransferase activity"/>
    <property type="evidence" value="ECO:0007669"/>
    <property type="project" value="InterPro"/>
</dbReference>
<dbReference type="eggNOG" id="COG2348">
    <property type="taxonomic scope" value="Bacteria"/>
</dbReference>
<dbReference type="Proteomes" id="UP000008922">
    <property type="component" value="Chromosome"/>
</dbReference>
<organism evidence="7 8">
    <name type="scientific">Anaerolinea thermophila (strain DSM 14523 / JCM 11388 / NBRC 100420 / UNI-1)</name>
    <dbReference type="NCBI Taxonomy" id="926569"/>
    <lineage>
        <taxon>Bacteria</taxon>
        <taxon>Bacillati</taxon>
        <taxon>Chloroflexota</taxon>
        <taxon>Anaerolineae</taxon>
        <taxon>Anaerolineales</taxon>
        <taxon>Anaerolineaceae</taxon>
        <taxon>Anaerolinea</taxon>
    </lineage>
</organism>
<keyword evidence="8" id="KW-1185">Reference proteome</keyword>
<evidence type="ECO:0000256" key="4">
    <source>
        <dbReference type="ARBA" id="ARBA00022984"/>
    </source>
</evidence>
<dbReference type="OrthoDB" id="9785911at2"/>
<sequence length="329" mass="38175">MAIVNVSEWEKFLQAHPQAHILQTGAWGALKLAFGWQPVYFISGDAGAQVLFRRLPAGLSIAYVPRGPVGKDWLPLWREILPYCRKHGAVVLKVEPDAWEEEEDHLTLQMPGFIPEGIPVQPRRTLVVSLEGSEEDWLARMKQKTRYNIRLAERKGVIVQPSQDIEGFHRMMTLTGARDGFGVHSREYYQRAYDLFHPLGMAELLVALYDGKPLAGLMVFARGERAWYFYGASTDEERNRMPTYLLQWEAMRWAASRGCRWYDLWGVPDESEEVLEAQFESRHDGLWGVYRFKRGFGGVLRRSAATREYPLWKPLFPLYRWLEGRERRA</sequence>
<dbReference type="InterPro" id="IPR003447">
    <property type="entry name" value="FEMABX"/>
</dbReference>
<evidence type="ECO:0000256" key="6">
    <source>
        <dbReference type="ARBA" id="ARBA00023316"/>
    </source>
</evidence>
<keyword evidence="2" id="KW-0808">Transferase</keyword>
<reference evidence="7 8" key="1">
    <citation type="submission" date="2010-12" db="EMBL/GenBank/DDBJ databases">
        <title>Whole genome sequence of Anaerolinea thermophila UNI-1.</title>
        <authorList>
            <person name="Narita-Yamada S."/>
            <person name="Kishi E."/>
            <person name="Watanabe Y."/>
            <person name="Takasaki K."/>
            <person name="Ankai A."/>
            <person name="Oguchi A."/>
            <person name="Fukui S."/>
            <person name="Takahashi M."/>
            <person name="Yashiro I."/>
            <person name="Hosoyama A."/>
            <person name="Sekiguchi Y."/>
            <person name="Hanada S."/>
            <person name="Fujita N."/>
        </authorList>
    </citation>
    <scope>NUCLEOTIDE SEQUENCE [LARGE SCALE GENOMIC DNA]</scope>
    <source>
        <strain evidence="8">DSM 14523 / JCM 11388 / NBRC 100420 / UNI-1</strain>
    </source>
</reference>
<keyword evidence="6" id="KW-0961">Cell wall biogenesis/degradation</keyword>
<evidence type="ECO:0000256" key="3">
    <source>
        <dbReference type="ARBA" id="ARBA00022960"/>
    </source>
</evidence>
<name>E8MY56_ANATU</name>
<gene>
    <name evidence="7" type="ordered locus">ANT_22610</name>
</gene>
<dbReference type="PANTHER" id="PTHR36174:SF1">
    <property type="entry name" value="LIPID II:GLYCINE GLYCYLTRANSFERASE"/>
    <property type="match status" value="1"/>
</dbReference>
<dbReference type="RefSeq" id="WP_013560655.1">
    <property type="nucleotide sequence ID" value="NC_014960.1"/>
</dbReference>
<dbReference type="InterPro" id="IPR050644">
    <property type="entry name" value="PG_Glycine_Bridge_Synth"/>
</dbReference>
<evidence type="ECO:0000256" key="1">
    <source>
        <dbReference type="ARBA" id="ARBA00009943"/>
    </source>
</evidence>
<dbReference type="GO" id="GO:0008360">
    <property type="term" value="P:regulation of cell shape"/>
    <property type="evidence" value="ECO:0007669"/>
    <property type="project" value="UniProtKB-KW"/>
</dbReference>
<dbReference type="EMBL" id="AP012029">
    <property type="protein sequence ID" value="BAJ64287.1"/>
    <property type="molecule type" value="Genomic_DNA"/>
</dbReference>
<dbReference type="InterPro" id="IPR016181">
    <property type="entry name" value="Acyl_CoA_acyltransferase"/>
</dbReference>
<dbReference type="HOGENOM" id="CLU_048411_0_1_0"/>
<evidence type="ECO:0000256" key="5">
    <source>
        <dbReference type="ARBA" id="ARBA00023315"/>
    </source>
</evidence>
<dbReference type="AlphaFoldDB" id="E8MY56"/>
<dbReference type="Gene3D" id="3.40.630.30">
    <property type="match status" value="2"/>
</dbReference>
<keyword evidence="4" id="KW-0573">Peptidoglycan synthesis</keyword>
<evidence type="ECO:0000256" key="2">
    <source>
        <dbReference type="ARBA" id="ARBA00022679"/>
    </source>
</evidence>
<evidence type="ECO:0000313" key="8">
    <source>
        <dbReference type="Proteomes" id="UP000008922"/>
    </source>
</evidence>
<dbReference type="PROSITE" id="PS51191">
    <property type="entry name" value="FEMABX"/>
    <property type="match status" value="1"/>
</dbReference>
<evidence type="ECO:0000313" key="7">
    <source>
        <dbReference type="EMBL" id="BAJ64287.1"/>
    </source>
</evidence>
<dbReference type="GO" id="GO:0071555">
    <property type="term" value="P:cell wall organization"/>
    <property type="evidence" value="ECO:0007669"/>
    <property type="project" value="UniProtKB-KW"/>
</dbReference>